<proteinExistence type="predicted"/>
<reference evidence="2 3" key="1">
    <citation type="submission" date="2018-04" db="EMBL/GenBank/DDBJ databases">
        <title>Massilia violaceinigra sp. nov., a novel purple-pigmented bacterium isolated from Tianshan glacier, Xinjiang, China.</title>
        <authorList>
            <person name="Wang H."/>
        </authorList>
    </citation>
    <scope>NUCLEOTIDE SEQUENCE [LARGE SCALE GENOMIC DNA]</scope>
    <source>
        <strain evidence="2 3">B448-2</strain>
    </source>
</reference>
<feature type="transmembrane region" description="Helical" evidence="1">
    <location>
        <begin position="67"/>
        <end position="85"/>
    </location>
</feature>
<keyword evidence="1" id="KW-1133">Transmembrane helix</keyword>
<dbReference type="Proteomes" id="UP000241421">
    <property type="component" value="Unassembled WGS sequence"/>
</dbReference>
<keyword evidence="1" id="KW-0812">Transmembrane</keyword>
<evidence type="ECO:0000256" key="1">
    <source>
        <dbReference type="SAM" id="Phobius"/>
    </source>
</evidence>
<sequence>MDKDTLGGLLLFAACMFAAYKLVKLLWPIFEQRKNLTPIQMVERAMSAPGEEMERQATVFGSWRRTIVVNVVNFVLLLGWCAFAAGSPIVLWFGLGYQCIGHLVIYAMHIKITAPLNLKLRDRIWIRVFYAWFWPGYLAYRRK</sequence>
<organism evidence="2 3">
    <name type="scientific">Massilia glaciei</name>
    <dbReference type="NCBI Taxonomy" id="1524097"/>
    <lineage>
        <taxon>Bacteria</taxon>
        <taxon>Pseudomonadati</taxon>
        <taxon>Pseudomonadota</taxon>
        <taxon>Betaproteobacteria</taxon>
        <taxon>Burkholderiales</taxon>
        <taxon>Oxalobacteraceae</taxon>
        <taxon>Telluria group</taxon>
        <taxon>Massilia</taxon>
    </lineage>
</organism>
<dbReference type="AlphaFoldDB" id="A0A2U2I6I1"/>
<dbReference type="RefSeq" id="WP_106755866.1">
    <property type="nucleotide sequence ID" value="NZ_PXWF02000031.1"/>
</dbReference>
<dbReference type="PROSITE" id="PS51257">
    <property type="entry name" value="PROKAR_LIPOPROTEIN"/>
    <property type="match status" value="1"/>
</dbReference>
<feature type="transmembrane region" description="Helical" evidence="1">
    <location>
        <begin position="124"/>
        <end position="140"/>
    </location>
</feature>
<dbReference type="EMBL" id="PXWF02000031">
    <property type="protein sequence ID" value="PWF55357.1"/>
    <property type="molecule type" value="Genomic_DNA"/>
</dbReference>
<protein>
    <submittedName>
        <fullName evidence="2">Uncharacterized protein</fullName>
    </submittedName>
</protein>
<gene>
    <name evidence="2" type="ORF">C7C56_002190</name>
</gene>
<evidence type="ECO:0000313" key="3">
    <source>
        <dbReference type="Proteomes" id="UP000241421"/>
    </source>
</evidence>
<evidence type="ECO:0000313" key="2">
    <source>
        <dbReference type="EMBL" id="PWF55357.1"/>
    </source>
</evidence>
<name>A0A2U2I6I1_9BURK</name>
<dbReference type="OrthoDB" id="8778830at2"/>
<comment type="caution">
    <text evidence="2">The sequence shown here is derived from an EMBL/GenBank/DDBJ whole genome shotgun (WGS) entry which is preliminary data.</text>
</comment>
<accession>A0A2U2I6I1</accession>
<keyword evidence="1" id="KW-0472">Membrane</keyword>
<feature type="transmembrane region" description="Helical" evidence="1">
    <location>
        <begin position="6"/>
        <end position="27"/>
    </location>
</feature>
<keyword evidence="3" id="KW-1185">Reference proteome</keyword>